<feature type="compositionally biased region" description="Polar residues" evidence="6">
    <location>
        <begin position="1"/>
        <end position="20"/>
    </location>
</feature>
<proteinExistence type="inferred from homology"/>
<dbReference type="AlphaFoldDB" id="A0AAD7PYU5"/>
<dbReference type="GO" id="GO:0003713">
    <property type="term" value="F:transcription coactivator activity"/>
    <property type="evidence" value="ECO:0007669"/>
    <property type="project" value="TreeGrafter"/>
</dbReference>
<keyword evidence="3" id="KW-0805">Transcription regulation</keyword>
<evidence type="ECO:0000256" key="4">
    <source>
        <dbReference type="ARBA" id="ARBA00023163"/>
    </source>
</evidence>
<comment type="caution">
    <text evidence="7">The sequence shown here is derived from an EMBL/GenBank/DDBJ whole genome shotgun (WGS) entry which is preliminary data.</text>
</comment>
<comment type="similarity">
    <text evidence="2">Belongs to the Mediator complex subunit 27 family.</text>
</comment>
<dbReference type="GO" id="GO:0016592">
    <property type="term" value="C:mediator complex"/>
    <property type="evidence" value="ECO:0007669"/>
    <property type="project" value="InterPro"/>
</dbReference>
<reference evidence="7" key="1">
    <citation type="journal article" date="2023" name="Science">
        <title>Elucidation of the pathway for biosynthesis of saponin adjuvants from the soapbark tree.</title>
        <authorList>
            <person name="Reed J."/>
            <person name="Orme A."/>
            <person name="El-Demerdash A."/>
            <person name="Owen C."/>
            <person name="Martin L.B.B."/>
            <person name="Misra R.C."/>
            <person name="Kikuchi S."/>
            <person name="Rejzek M."/>
            <person name="Martin A.C."/>
            <person name="Harkess A."/>
            <person name="Leebens-Mack J."/>
            <person name="Louveau T."/>
            <person name="Stephenson M.J."/>
            <person name="Osbourn A."/>
        </authorList>
    </citation>
    <scope>NUCLEOTIDE SEQUENCE</scope>
    <source>
        <strain evidence="7">S10</strain>
    </source>
</reference>
<accession>A0AAD7PYU5</accession>
<evidence type="ECO:0000256" key="2">
    <source>
        <dbReference type="ARBA" id="ARBA00008048"/>
    </source>
</evidence>
<evidence type="ECO:0000313" key="8">
    <source>
        <dbReference type="Proteomes" id="UP001163823"/>
    </source>
</evidence>
<dbReference type="PANTHER" id="PTHR13130">
    <property type="entry name" value="34 KDA TRANSCRIPTIONAL CO-ACTIVATOR-RELATED"/>
    <property type="match status" value="1"/>
</dbReference>
<dbReference type="InterPro" id="IPR021627">
    <property type="entry name" value="Mediator_Med27"/>
</dbReference>
<keyword evidence="8" id="KW-1185">Reference proteome</keyword>
<dbReference type="GO" id="GO:0006357">
    <property type="term" value="P:regulation of transcription by RNA polymerase II"/>
    <property type="evidence" value="ECO:0007669"/>
    <property type="project" value="TreeGrafter"/>
</dbReference>
<gene>
    <name evidence="7" type="ORF">O6P43_009664</name>
</gene>
<dbReference type="Proteomes" id="UP001163823">
    <property type="component" value="Chromosome 4"/>
</dbReference>
<evidence type="ECO:0000313" key="7">
    <source>
        <dbReference type="EMBL" id="KAJ7971666.1"/>
    </source>
</evidence>
<dbReference type="KEGG" id="qsa:O6P43_009664"/>
<name>A0AAD7PYU5_QUISA</name>
<keyword evidence="4" id="KW-0804">Transcription</keyword>
<dbReference type="EMBL" id="JARAOO010000004">
    <property type="protein sequence ID" value="KAJ7971666.1"/>
    <property type="molecule type" value="Genomic_DNA"/>
</dbReference>
<comment type="subcellular location">
    <subcellularLocation>
        <location evidence="1">Nucleus</location>
    </subcellularLocation>
</comment>
<protein>
    <submittedName>
        <fullName evidence="7">Mediator of RNA polymerase II transcription subunit 27</fullName>
    </submittedName>
</protein>
<organism evidence="7 8">
    <name type="scientific">Quillaja saponaria</name>
    <name type="common">Soap bark tree</name>
    <dbReference type="NCBI Taxonomy" id="32244"/>
    <lineage>
        <taxon>Eukaryota</taxon>
        <taxon>Viridiplantae</taxon>
        <taxon>Streptophyta</taxon>
        <taxon>Embryophyta</taxon>
        <taxon>Tracheophyta</taxon>
        <taxon>Spermatophyta</taxon>
        <taxon>Magnoliopsida</taxon>
        <taxon>eudicotyledons</taxon>
        <taxon>Gunneridae</taxon>
        <taxon>Pentapetalae</taxon>
        <taxon>rosids</taxon>
        <taxon>fabids</taxon>
        <taxon>Fabales</taxon>
        <taxon>Quillajaceae</taxon>
        <taxon>Quillaja</taxon>
    </lineage>
</organism>
<dbReference type="PANTHER" id="PTHR13130:SF4">
    <property type="entry name" value="MEDIATOR OF RNA POLYMERASE II TRANSCRIPTION SUBUNIT 27"/>
    <property type="match status" value="1"/>
</dbReference>
<evidence type="ECO:0000256" key="5">
    <source>
        <dbReference type="ARBA" id="ARBA00023242"/>
    </source>
</evidence>
<keyword evidence="5" id="KW-0539">Nucleus</keyword>
<evidence type="ECO:0000256" key="6">
    <source>
        <dbReference type="SAM" id="MobiDB-lite"/>
    </source>
</evidence>
<evidence type="ECO:0000256" key="3">
    <source>
        <dbReference type="ARBA" id="ARBA00023015"/>
    </source>
</evidence>
<feature type="region of interest" description="Disordered" evidence="6">
    <location>
        <begin position="1"/>
        <end position="28"/>
    </location>
</feature>
<sequence length="143" mass="15594">MQQEPQSTSIGVMPNSNPPSSGGHMAEAQPKQVVALALERLGQASRHLADVRIGADLLLEALFVAAQPNQSTMPEHLFRKEDASMRQHVEDIRSIGRQLQDSGLLNELLSNSWGLHMPVVCPYGAEVAMLGNVNLLEKLVHLL</sequence>
<evidence type="ECO:0000256" key="1">
    <source>
        <dbReference type="ARBA" id="ARBA00004123"/>
    </source>
</evidence>